<protein>
    <submittedName>
        <fullName evidence="15">TonB family protein / TonB-dependent receptor</fullName>
    </submittedName>
</protein>
<dbReference type="InterPro" id="IPR037682">
    <property type="entry name" value="TonB_C"/>
</dbReference>
<feature type="chain" id="PRO_5005465420" evidence="13">
    <location>
        <begin position="41"/>
        <end position="895"/>
    </location>
</feature>
<dbReference type="NCBIfam" id="TIGR01352">
    <property type="entry name" value="tonB_Cterm"/>
    <property type="match status" value="1"/>
</dbReference>
<proteinExistence type="inferred from homology"/>
<evidence type="ECO:0000256" key="3">
    <source>
        <dbReference type="ARBA" id="ARBA00022448"/>
    </source>
</evidence>
<dbReference type="STRING" id="1391653.AKJ08_2489"/>
<comment type="subcellular location">
    <subcellularLocation>
        <location evidence="2">Cell outer membrane</location>
        <topology evidence="2">Multi-pass membrane protein</topology>
    </subcellularLocation>
    <subcellularLocation>
        <location evidence="1">Membrane</location>
        <topology evidence="1">Single-pass membrane protein</topology>
    </subcellularLocation>
</comment>
<reference evidence="15 16" key="1">
    <citation type="submission" date="2015-08" db="EMBL/GenBank/DDBJ databases">
        <authorList>
            <person name="Babu N.S."/>
            <person name="Beckwith C.J."/>
            <person name="Beseler K.G."/>
            <person name="Brison A."/>
            <person name="Carone J.V."/>
            <person name="Caskin T.P."/>
            <person name="Diamond M."/>
            <person name="Durham M.E."/>
            <person name="Foxe J.M."/>
            <person name="Go M."/>
            <person name="Henderson B.A."/>
            <person name="Jones I.B."/>
            <person name="McGettigan J.A."/>
            <person name="Micheletti S.J."/>
            <person name="Nasrallah M.E."/>
            <person name="Ortiz D."/>
            <person name="Piller C.R."/>
            <person name="Privatt S.R."/>
            <person name="Schneider S.L."/>
            <person name="Sharp S."/>
            <person name="Smith T.C."/>
            <person name="Stanton J.D."/>
            <person name="Ullery H.E."/>
            <person name="Wilson R.J."/>
            <person name="Serrano M.G."/>
            <person name="Buck G."/>
            <person name="Lee V."/>
            <person name="Wang Y."/>
            <person name="Carvalho R."/>
            <person name="Voegtly L."/>
            <person name="Shi R."/>
            <person name="Duckworth R."/>
            <person name="Johnson A."/>
            <person name="Loviza R."/>
            <person name="Walstead R."/>
            <person name="Shah Z."/>
            <person name="Kiflezghi M."/>
            <person name="Wade K."/>
            <person name="Ball S.L."/>
            <person name="Bradley K.W."/>
            <person name="Asai D.J."/>
            <person name="Bowman C.A."/>
            <person name="Russell D.A."/>
            <person name="Pope W.H."/>
            <person name="Jacobs-Sera D."/>
            <person name="Hendrix R.W."/>
            <person name="Hatfull G.F."/>
        </authorList>
    </citation>
    <scope>NUCLEOTIDE SEQUENCE [LARGE SCALE GENOMIC DNA]</scope>
    <source>
        <strain evidence="15 16">DSM 27710</strain>
    </source>
</reference>
<dbReference type="GO" id="GO:0015344">
    <property type="term" value="F:siderophore uptake transmembrane transporter activity"/>
    <property type="evidence" value="ECO:0007669"/>
    <property type="project" value="TreeGrafter"/>
</dbReference>
<dbReference type="PROSITE" id="PS52015">
    <property type="entry name" value="TONB_CTD"/>
    <property type="match status" value="1"/>
</dbReference>
<dbReference type="Pfam" id="PF07715">
    <property type="entry name" value="Plug"/>
    <property type="match status" value="1"/>
</dbReference>
<evidence type="ECO:0000256" key="12">
    <source>
        <dbReference type="RuleBase" id="RU003357"/>
    </source>
</evidence>
<dbReference type="InterPro" id="IPR039426">
    <property type="entry name" value="TonB-dep_rcpt-like"/>
</dbReference>
<keyword evidence="3" id="KW-0813">Transport</keyword>
<dbReference type="Gene3D" id="3.30.1150.10">
    <property type="match status" value="1"/>
</dbReference>
<feature type="signal peptide" evidence="13">
    <location>
        <begin position="1"/>
        <end position="40"/>
    </location>
</feature>
<dbReference type="OrthoDB" id="607931at2"/>
<dbReference type="Pfam" id="PF00593">
    <property type="entry name" value="TonB_dep_Rec_b-barrel"/>
    <property type="match status" value="1"/>
</dbReference>
<evidence type="ECO:0000256" key="6">
    <source>
        <dbReference type="ARBA" id="ARBA00022729"/>
    </source>
</evidence>
<comment type="similarity">
    <text evidence="12">Belongs to the TonB-dependent receptor family.</text>
</comment>
<keyword evidence="4" id="KW-1134">Transmembrane beta strand</keyword>
<keyword evidence="6 13" id="KW-0732">Signal</keyword>
<dbReference type="InterPro" id="IPR012910">
    <property type="entry name" value="Plug_dom"/>
</dbReference>
<keyword evidence="10 15" id="KW-0675">Receptor</keyword>
<keyword evidence="16" id="KW-1185">Reference proteome</keyword>
<dbReference type="PANTHER" id="PTHR30069:SF29">
    <property type="entry name" value="HEMOGLOBIN AND HEMOGLOBIN-HAPTOGLOBIN-BINDING PROTEIN 1-RELATED"/>
    <property type="match status" value="1"/>
</dbReference>
<evidence type="ECO:0000256" key="4">
    <source>
        <dbReference type="ARBA" id="ARBA00022452"/>
    </source>
</evidence>
<dbReference type="SUPFAM" id="SSF74653">
    <property type="entry name" value="TolA/TonB C-terminal domain"/>
    <property type="match status" value="1"/>
</dbReference>
<dbReference type="InterPro" id="IPR013784">
    <property type="entry name" value="Carb-bd-like_fold"/>
</dbReference>
<dbReference type="GO" id="GO:0009279">
    <property type="term" value="C:cell outer membrane"/>
    <property type="evidence" value="ECO:0007669"/>
    <property type="project" value="UniProtKB-SubCell"/>
</dbReference>
<name>A0A0K1PF17_9BACT</name>
<dbReference type="SUPFAM" id="SSF49452">
    <property type="entry name" value="Starch-binding domain-like"/>
    <property type="match status" value="1"/>
</dbReference>
<dbReference type="InterPro" id="IPR036942">
    <property type="entry name" value="Beta-barrel_TonB_sf"/>
</dbReference>
<dbReference type="Pfam" id="PF03544">
    <property type="entry name" value="TonB_C"/>
    <property type="match status" value="1"/>
</dbReference>
<keyword evidence="7" id="KW-1133">Transmembrane helix</keyword>
<dbReference type="Gene3D" id="2.40.170.20">
    <property type="entry name" value="TonB-dependent receptor, beta-barrel domain"/>
    <property type="match status" value="1"/>
</dbReference>
<evidence type="ECO:0000256" key="11">
    <source>
        <dbReference type="ARBA" id="ARBA00023237"/>
    </source>
</evidence>
<dbReference type="InterPro" id="IPR006260">
    <property type="entry name" value="TonB/TolA_C"/>
</dbReference>
<dbReference type="GO" id="GO:0030246">
    <property type="term" value="F:carbohydrate binding"/>
    <property type="evidence" value="ECO:0007669"/>
    <property type="project" value="InterPro"/>
</dbReference>
<organism evidence="15 16">
    <name type="scientific">Vulgatibacter incomptus</name>
    <dbReference type="NCBI Taxonomy" id="1391653"/>
    <lineage>
        <taxon>Bacteria</taxon>
        <taxon>Pseudomonadati</taxon>
        <taxon>Myxococcota</taxon>
        <taxon>Myxococcia</taxon>
        <taxon>Myxococcales</taxon>
        <taxon>Cystobacterineae</taxon>
        <taxon>Vulgatibacteraceae</taxon>
        <taxon>Vulgatibacter</taxon>
    </lineage>
</organism>
<evidence type="ECO:0000313" key="16">
    <source>
        <dbReference type="Proteomes" id="UP000055590"/>
    </source>
</evidence>
<keyword evidence="8 12" id="KW-0798">TonB box</keyword>
<evidence type="ECO:0000259" key="14">
    <source>
        <dbReference type="PROSITE" id="PS52015"/>
    </source>
</evidence>
<evidence type="ECO:0000256" key="8">
    <source>
        <dbReference type="ARBA" id="ARBA00023077"/>
    </source>
</evidence>
<dbReference type="PANTHER" id="PTHR30069">
    <property type="entry name" value="TONB-DEPENDENT OUTER MEMBRANE RECEPTOR"/>
    <property type="match status" value="1"/>
</dbReference>
<sequence>MTPDSSRIPHPGSHRLGRLAPALASLSLLLGVFAPDTSFADPTENTLVPPTLTHFVEADFPESEANSGEGASVVLLLSISATGEVVQAEVAESGGEAFDAAALEAARQFVFEPATSNGTPIPVRIGYRYDFVWKPKLERKETADFEGLVRDRATKVPVAGVTISLGSGETTVTADDGTFRFDDIQPGVWSVSLSGDKLVTVSTEEAFEASHLVEATYEVELASEDDEDGVDFEIVVSIPKVKKQVVSTEILADEGRKVPGTQGDVLKVVENMPGVARAAAGSGQLVVWGASPQDTRVYADGLRLPRLYHDGGYRSVIHSDLVRSVELIPGGYGPAYGRGLGGIVAVELRDLDEEGVHGSAEINAIDASLSTRAALSDDVHIAIAARRSHLDGVVGGVAPLVTKEDVSSNVPIPRFWDGQARLVWRASASEKVEVGGMLSSDRLDHNLSNPDPALETSRSTSLDFQRLYARYERQTQSGAKVSVTGSVGADTSSLVELYGGTPIELREDSRIYGLRATWRGLVATSITAELGVDGELVTSTLRRAGSIGAPSREGDPTVFGRPPPAQINADTWETMVGSIAPFAQLDISLFEGALHVMPGLRAEPFVAQTSRSTPKVGELPAISIIRQDAVIEPRLAVRWSITPRIGAKAAFGLYHQPPQADDLSAVFGTPTLGISSARHALLGGSYRITDLLELEATGFVNTSDSLAVRSLSAQPALAEALSQDGKGRSYGGQLMLRQDRVGPFFGWLSYSLVRSERQDTPGGPWRPFDYDQLHVLTAVGSFDLGAGVELGGRVRFATGFPRTPVVGSYYDAATDRYQPIFGEQGSVRIPSFFSADLRLSKRIELNPSELELYLDVQNLTNHRNAEELVYDTTFAQQDYISGFPILPMVGARWSW</sequence>
<dbReference type="InterPro" id="IPR000531">
    <property type="entry name" value="Beta-barrel_TonB"/>
</dbReference>
<dbReference type="Gene3D" id="2.60.40.1120">
    <property type="entry name" value="Carboxypeptidase-like, regulatory domain"/>
    <property type="match status" value="1"/>
</dbReference>
<evidence type="ECO:0000256" key="7">
    <source>
        <dbReference type="ARBA" id="ARBA00022989"/>
    </source>
</evidence>
<dbReference type="InterPro" id="IPR037066">
    <property type="entry name" value="Plug_dom_sf"/>
</dbReference>
<evidence type="ECO:0000256" key="2">
    <source>
        <dbReference type="ARBA" id="ARBA00004571"/>
    </source>
</evidence>
<evidence type="ECO:0000256" key="5">
    <source>
        <dbReference type="ARBA" id="ARBA00022692"/>
    </source>
</evidence>
<dbReference type="GO" id="GO:0044718">
    <property type="term" value="P:siderophore transmembrane transport"/>
    <property type="evidence" value="ECO:0007669"/>
    <property type="project" value="TreeGrafter"/>
</dbReference>
<evidence type="ECO:0000256" key="13">
    <source>
        <dbReference type="SAM" id="SignalP"/>
    </source>
</evidence>
<dbReference type="Proteomes" id="UP000055590">
    <property type="component" value="Chromosome"/>
</dbReference>
<keyword evidence="11" id="KW-0998">Cell outer membrane</keyword>
<dbReference type="AlphaFoldDB" id="A0A0K1PF17"/>
<dbReference type="Gene3D" id="2.170.130.10">
    <property type="entry name" value="TonB-dependent receptor, plug domain"/>
    <property type="match status" value="1"/>
</dbReference>
<accession>A0A0K1PF17</accession>
<dbReference type="PATRIC" id="fig|1391653.3.peg.2591"/>
<keyword evidence="9 12" id="KW-0472">Membrane</keyword>
<evidence type="ECO:0000256" key="9">
    <source>
        <dbReference type="ARBA" id="ARBA00023136"/>
    </source>
</evidence>
<keyword evidence="5" id="KW-0812">Transmembrane</keyword>
<evidence type="ECO:0000256" key="10">
    <source>
        <dbReference type="ARBA" id="ARBA00023170"/>
    </source>
</evidence>
<dbReference type="SUPFAM" id="SSF56935">
    <property type="entry name" value="Porins"/>
    <property type="match status" value="1"/>
</dbReference>
<dbReference type="EMBL" id="CP012332">
    <property type="protein sequence ID" value="AKU92102.1"/>
    <property type="molecule type" value="Genomic_DNA"/>
</dbReference>
<gene>
    <name evidence="15" type="ORF">AKJ08_2489</name>
</gene>
<dbReference type="RefSeq" id="WP_050726317.1">
    <property type="nucleotide sequence ID" value="NZ_CP012332.1"/>
</dbReference>
<feature type="domain" description="TonB C-terminal" evidence="14">
    <location>
        <begin position="45"/>
        <end position="138"/>
    </location>
</feature>
<evidence type="ECO:0000256" key="1">
    <source>
        <dbReference type="ARBA" id="ARBA00004167"/>
    </source>
</evidence>
<evidence type="ECO:0000313" key="15">
    <source>
        <dbReference type="EMBL" id="AKU92102.1"/>
    </source>
</evidence>
<dbReference type="KEGG" id="vin:AKJ08_2489"/>